<reference evidence="1" key="1">
    <citation type="submission" date="2022-05" db="EMBL/GenBank/DDBJ databases">
        <title>Description of a novel species of Leclercia; Leclercia tamurae and the Proposal for a Novel Genus Silvania gen. nov. Containing Two Novel Species Silvania hatchlandensis sp. nov. and Silvania confinis sp. nov. Isolated from the Rhizosphere of Oak.</title>
        <authorList>
            <person name="Maddock D.W."/>
            <person name="Brady C.L."/>
            <person name="Denman S."/>
            <person name="Arnold D."/>
        </authorList>
    </citation>
    <scope>NUCLEOTIDE SEQUENCE</scope>
    <source>
        <strain evidence="1">H6S3</strain>
    </source>
</reference>
<evidence type="ECO:0000313" key="2">
    <source>
        <dbReference type="Proteomes" id="UP001062027"/>
    </source>
</evidence>
<gene>
    <name evidence="1" type="ORF">M8318_18250</name>
</gene>
<comment type="caution">
    <text evidence="1">The sequence shown here is derived from an EMBL/GenBank/DDBJ whole genome shotgun (WGS) entry which is preliminary data.</text>
</comment>
<protein>
    <submittedName>
        <fullName evidence="1">Uncharacterized protein</fullName>
    </submittedName>
</protein>
<accession>A0ABT2RFC8</accession>
<keyword evidence="2" id="KW-1185">Reference proteome</keyword>
<organism evidence="1 2">
    <name type="scientific">Leclercia tamurae</name>
    <dbReference type="NCBI Taxonomy" id="2926467"/>
    <lineage>
        <taxon>Bacteria</taxon>
        <taxon>Pseudomonadati</taxon>
        <taxon>Pseudomonadota</taxon>
        <taxon>Gammaproteobacteria</taxon>
        <taxon>Enterobacterales</taxon>
        <taxon>Enterobacteriaceae</taxon>
        <taxon>Leclercia</taxon>
    </lineage>
</organism>
<name>A0ABT2RFC8_9ENTR</name>
<dbReference type="EMBL" id="JAMHKS010000077">
    <property type="protein sequence ID" value="MCU6679599.1"/>
    <property type="molecule type" value="Genomic_DNA"/>
</dbReference>
<dbReference type="RefSeq" id="WP_262663846.1">
    <property type="nucleotide sequence ID" value="NZ_JAMHKS010000077.1"/>
</dbReference>
<evidence type="ECO:0000313" key="1">
    <source>
        <dbReference type="EMBL" id="MCU6679599.1"/>
    </source>
</evidence>
<dbReference type="Proteomes" id="UP001062027">
    <property type="component" value="Unassembled WGS sequence"/>
</dbReference>
<proteinExistence type="predicted"/>
<sequence length="78" mass="7806">MKELQIEEMAAVTGAGLIADAAAALGEGIGRIVDVSCNTGTQATTAGETMGRGIGMIVEASVSIFQGIFGGISSLFNK</sequence>